<sequence>MADKEAMKIKDITDFLERKAHLATQESYDNSGLLVGDNQQQVTGVLVSLDCTEDIVDEAVRKGCNLIVSHHPIVFKGLKSLTGKNYVERTVIKAIQFGVALYAIHTNLDNYRFGVNFEIGKRLGLSNLSVLSPVKGKLSKLVTYVPKSHLESVRKAVFSAGAGTIGEYDKCSFSSEGMGSFRALENASPYVGEKGQLHEEPEIRLEVVLPEYLEGNVVRVLLAAHPYEEVAYDLFPLKNKNQFEGAGMVGELDTPMEMMAFLEKVKQEFSCGTIRYTDLVKKEVKKVAFCGGSGSFLLNQAIRSAADLFITGDFKYHEFFDADGHIVIADIGHYESEQFTIDLIGDSIRKNFTTFAVHLTELNTNPVNYL</sequence>
<evidence type="ECO:0000313" key="5">
    <source>
        <dbReference type="Proteomes" id="UP001501126"/>
    </source>
</evidence>
<protein>
    <recommendedName>
        <fullName evidence="3">GTP cyclohydrolase 1 type 2 homolog</fullName>
    </recommendedName>
</protein>
<dbReference type="InterPro" id="IPR015867">
    <property type="entry name" value="N-reg_PII/ATP_PRibTrfase_C"/>
</dbReference>
<dbReference type="Pfam" id="PF01784">
    <property type="entry name" value="DUF34_NIF3"/>
    <property type="match status" value="1"/>
</dbReference>
<dbReference type="InterPro" id="IPR002678">
    <property type="entry name" value="DUF34/NIF3"/>
</dbReference>
<dbReference type="Proteomes" id="UP001501126">
    <property type="component" value="Unassembled WGS sequence"/>
</dbReference>
<keyword evidence="2 3" id="KW-0479">Metal-binding</keyword>
<accession>A0ABP3XZP1</accession>
<dbReference type="SUPFAM" id="SSF102705">
    <property type="entry name" value="NIF3 (NGG1p interacting factor 3)-like"/>
    <property type="match status" value="1"/>
</dbReference>
<dbReference type="PANTHER" id="PTHR13799">
    <property type="entry name" value="NGG1 INTERACTING FACTOR 3"/>
    <property type="match status" value="1"/>
</dbReference>
<evidence type="ECO:0000256" key="1">
    <source>
        <dbReference type="ARBA" id="ARBA00006964"/>
    </source>
</evidence>
<dbReference type="NCBIfam" id="TIGR00486">
    <property type="entry name" value="YbgI_SA1388"/>
    <property type="match status" value="1"/>
</dbReference>
<dbReference type="RefSeq" id="WP_343785751.1">
    <property type="nucleotide sequence ID" value="NZ_BAAAFH010000007.1"/>
</dbReference>
<dbReference type="EMBL" id="BAAAFH010000007">
    <property type="protein sequence ID" value="GAA0874831.1"/>
    <property type="molecule type" value="Genomic_DNA"/>
</dbReference>
<dbReference type="Gene3D" id="3.40.1390.30">
    <property type="entry name" value="NIF3 (NGG1p interacting factor 3)-like"/>
    <property type="match status" value="2"/>
</dbReference>
<comment type="caution">
    <text evidence="4">The sequence shown here is derived from an EMBL/GenBank/DDBJ whole genome shotgun (WGS) entry which is preliminary data.</text>
</comment>
<proteinExistence type="inferred from homology"/>
<dbReference type="PIRSF" id="PIRSF037489">
    <property type="entry name" value="UCP037489_NIF3_YqfO"/>
    <property type="match status" value="1"/>
</dbReference>
<evidence type="ECO:0000313" key="4">
    <source>
        <dbReference type="EMBL" id="GAA0874831.1"/>
    </source>
</evidence>
<evidence type="ECO:0000256" key="2">
    <source>
        <dbReference type="ARBA" id="ARBA00022723"/>
    </source>
</evidence>
<gene>
    <name evidence="4" type="ORF">GCM10009118_12390</name>
</gene>
<dbReference type="Gene3D" id="3.30.70.120">
    <property type="match status" value="1"/>
</dbReference>
<dbReference type="InterPro" id="IPR017221">
    <property type="entry name" value="DUF34/NIF3_bac"/>
</dbReference>
<reference evidence="5" key="1">
    <citation type="journal article" date="2019" name="Int. J. Syst. Evol. Microbiol.">
        <title>The Global Catalogue of Microorganisms (GCM) 10K type strain sequencing project: providing services to taxonomists for standard genome sequencing and annotation.</title>
        <authorList>
            <consortium name="The Broad Institute Genomics Platform"/>
            <consortium name="The Broad Institute Genome Sequencing Center for Infectious Disease"/>
            <person name="Wu L."/>
            <person name="Ma J."/>
        </authorList>
    </citation>
    <scope>NUCLEOTIDE SEQUENCE [LARGE SCALE GENOMIC DNA]</scope>
    <source>
        <strain evidence="5">JCM 16083</strain>
    </source>
</reference>
<dbReference type="PANTHER" id="PTHR13799:SF14">
    <property type="entry name" value="GTP CYCLOHYDROLASE 1 TYPE 2 HOMOLOG"/>
    <property type="match status" value="1"/>
</dbReference>
<comment type="similarity">
    <text evidence="1 3">Belongs to the GTP cyclohydrolase I type 2/NIF3 family.</text>
</comment>
<name>A0ABP3XZP1_9FLAO</name>
<keyword evidence="5" id="KW-1185">Reference proteome</keyword>
<evidence type="ECO:0000256" key="3">
    <source>
        <dbReference type="PIRNR" id="PIRNR037489"/>
    </source>
</evidence>
<organism evidence="4 5">
    <name type="scientific">Wandonia haliotis</name>
    <dbReference type="NCBI Taxonomy" id="574963"/>
    <lineage>
        <taxon>Bacteria</taxon>
        <taxon>Pseudomonadati</taxon>
        <taxon>Bacteroidota</taxon>
        <taxon>Flavobacteriia</taxon>
        <taxon>Flavobacteriales</taxon>
        <taxon>Crocinitomicaceae</taxon>
        <taxon>Wandonia</taxon>
    </lineage>
</organism>
<dbReference type="InterPro" id="IPR036069">
    <property type="entry name" value="DUF34/NIF3_sf"/>
</dbReference>